<protein>
    <submittedName>
        <fullName evidence="5">Uncharacterized protein</fullName>
    </submittedName>
</protein>
<dbReference type="PANTHER" id="PTHR42973:SF22">
    <property type="entry name" value="FAD-BINDING PCMH-TYPE DOMAIN-CONTAINING PROTEIN-RELATED"/>
    <property type="match status" value="1"/>
</dbReference>
<evidence type="ECO:0000256" key="3">
    <source>
        <dbReference type="ARBA" id="ARBA00022827"/>
    </source>
</evidence>
<dbReference type="SUPFAM" id="SSF56176">
    <property type="entry name" value="FAD-binding/transporter-associated domain-like"/>
    <property type="match status" value="1"/>
</dbReference>
<keyword evidence="4" id="KW-0560">Oxidoreductase</keyword>
<keyword evidence="3" id="KW-0274">FAD</keyword>
<dbReference type="Gene3D" id="3.30.465.10">
    <property type="match status" value="2"/>
</dbReference>
<reference evidence="5 6" key="1">
    <citation type="submission" date="2023-01" db="EMBL/GenBank/DDBJ databases">
        <title>Analysis of 21 Apiospora genomes using comparative genomics revels a genus with tremendous synthesis potential of carbohydrate active enzymes and secondary metabolites.</title>
        <authorList>
            <person name="Sorensen T."/>
        </authorList>
    </citation>
    <scope>NUCLEOTIDE SEQUENCE [LARGE SCALE GENOMIC DNA]</scope>
    <source>
        <strain evidence="5 6">CBS 24483</strain>
    </source>
</reference>
<comment type="similarity">
    <text evidence="1">Belongs to the oxygen-dependent FAD-linked oxidoreductase family.</text>
</comment>
<gene>
    <name evidence="5" type="ORF">PG986_011587</name>
</gene>
<accession>A0ABR1PXX4</accession>
<name>A0ABR1PXX4_9PEZI</name>
<proteinExistence type="inferred from homology"/>
<dbReference type="InterPro" id="IPR050416">
    <property type="entry name" value="FAD-linked_Oxidoreductase"/>
</dbReference>
<evidence type="ECO:0000313" key="5">
    <source>
        <dbReference type="EMBL" id="KAK7942474.1"/>
    </source>
</evidence>
<evidence type="ECO:0000256" key="1">
    <source>
        <dbReference type="ARBA" id="ARBA00005466"/>
    </source>
</evidence>
<keyword evidence="6" id="KW-1185">Reference proteome</keyword>
<dbReference type="GeneID" id="92080871"/>
<dbReference type="Proteomes" id="UP001391051">
    <property type="component" value="Unassembled WGS sequence"/>
</dbReference>
<dbReference type="RefSeq" id="XP_066694505.1">
    <property type="nucleotide sequence ID" value="XM_066847809.1"/>
</dbReference>
<evidence type="ECO:0000256" key="2">
    <source>
        <dbReference type="ARBA" id="ARBA00022630"/>
    </source>
</evidence>
<dbReference type="EMBL" id="JAQQWE010000008">
    <property type="protein sequence ID" value="KAK7942474.1"/>
    <property type="molecule type" value="Genomic_DNA"/>
</dbReference>
<sequence>MSSSIAPRPGRGLSFYSRREGFICDNVINFEVVVASGDILNANTHENADLWVALHGRGNNLGIVTRFDFRTFKQGPMYAGMVCIAYAQVFGNGNDVICLNQLCYYTQPVKDPPVLAPFVHVQPQRSEMNTMKIQTLVEAATEQSGAGQSMIRCLYMNLCVKDDVDTLITGGDIWCEELEPVKDAAGLMCSYTLQPYPLPQLQKTSENGGNVLDLDSNNGPVVNVLLLSYWTDKKDDARVISFMQKALKRIERNVDERGQLVPFIYWNYAFSGQEALRSYGEENVRKLQAASKKYDPDGLFQTACPGDFKLFK</sequence>
<comment type="caution">
    <text evidence="5">The sequence shown here is derived from an EMBL/GenBank/DDBJ whole genome shotgun (WGS) entry which is preliminary data.</text>
</comment>
<dbReference type="InterPro" id="IPR036318">
    <property type="entry name" value="FAD-bd_PCMH-like_sf"/>
</dbReference>
<dbReference type="InterPro" id="IPR016169">
    <property type="entry name" value="FAD-bd_PCMH_sub2"/>
</dbReference>
<evidence type="ECO:0000313" key="6">
    <source>
        <dbReference type="Proteomes" id="UP001391051"/>
    </source>
</evidence>
<evidence type="ECO:0000256" key="4">
    <source>
        <dbReference type="ARBA" id="ARBA00023002"/>
    </source>
</evidence>
<dbReference type="Gene3D" id="3.40.462.20">
    <property type="match status" value="1"/>
</dbReference>
<keyword evidence="2" id="KW-0285">Flavoprotein</keyword>
<dbReference type="PANTHER" id="PTHR42973">
    <property type="entry name" value="BINDING OXIDOREDUCTASE, PUTATIVE (AFU_ORTHOLOGUE AFUA_1G17690)-RELATED"/>
    <property type="match status" value="1"/>
</dbReference>
<organism evidence="5 6">
    <name type="scientific">Apiospora aurea</name>
    <dbReference type="NCBI Taxonomy" id="335848"/>
    <lineage>
        <taxon>Eukaryota</taxon>
        <taxon>Fungi</taxon>
        <taxon>Dikarya</taxon>
        <taxon>Ascomycota</taxon>
        <taxon>Pezizomycotina</taxon>
        <taxon>Sordariomycetes</taxon>
        <taxon>Xylariomycetidae</taxon>
        <taxon>Amphisphaeriales</taxon>
        <taxon>Apiosporaceae</taxon>
        <taxon>Apiospora</taxon>
    </lineage>
</organism>